<comment type="caution">
    <text evidence="1">The sequence shown here is derived from an EMBL/GenBank/DDBJ whole genome shotgun (WGS) entry which is preliminary data.</text>
</comment>
<dbReference type="EMBL" id="VDFW01000023">
    <property type="protein sequence ID" value="TNC22950.1"/>
    <property type="molecule type" value="Genomic_DNA"/>
</dbReference>
<reference evidence="1 2" key="1">
    <citation type="submission" date="2019-06" db="EMBL/GenBank/DDBJ databases">
        <title>Amycolatopsis alkalitolerans sp. nov., isolated from Gastrodia elata Blume.</title>
        <authorList>
            <person name="Narsing Rao M.P."/>
            <person name="Li W.J."/>
        </authorList>
    </citation>
    <scope>NUCLEOTIDE SEQUENCE [LARGE SCALE GENOMIC DNA]</scope>
    <source>
        <strain evidence="1 2">SYSUP0005</strain>
    </source>
</reference>
<proteinExistence type="predicted"/>
<dbReference type="OrthoDB" id="2596042at2"/>
<evidence type="ECO:0000313" key="2">
    <source>
        <dbReference type="Proteomes" id="UP000305546"/>
    </source>
</evidence>
<dbReference type="AlphaFoldDB" id="A0A5C4LUM3"/>
<sequence>MAAGSGGRLFSTELAGVLGAGPADTATLLRGARRVAEQPGRFISWLRNSGADEKWVRETVARSYWHPNGFAKLAVHVSGEPQFRLRLHVWPAVPGAPAGESNPHSHRWDFASTVLVGTGMHMVEYAESANGRPYDRYRYGEDPADPAALRADGHARLKKTGAPHVWRGGLYTCNTKVVHTVVPVDNGLTATVVVQGPHLTRSTVVYREPGQSDDQPNRPLTEGDFHLLVKEVITGWENGA</sequence>
<evidence type="ECO:0000313" key="1">
    <source>
        <dbReference type="EMBL" id="TNC22950.1"/>
    </source>
</evidence>
<gene>
    <name evidence="1" type="ORF">FG385_23850</name>
</gene>
<protein>
    <submittedName>
        <fullName evidence="1">Uncharacterized protein</fullName>
    </submittedName>
</protein>
<dbReference type="Proteomes" id="UP000305546">
    <property type="component" value="Unassembled WGS sequence"/>
</dbReference>
<accession>A0A5C4LUM3</accession>
<name>A0A5C4LUM3_9PSEU</name>
<keyword evidence="2" id="KW-1185">Reference proteome</keyword>
<organism evidence="1 2">
    <name type="scientific">Amycolatopsis alkalitolerans</name>
    <dbReference type="NCBI Taxonomy" id="2547244"/>
    <lineage>
        <taxon>Bacteria</taxon>
        <taxon>Bacillati</taxon>
        <taxon>Actinomycetota</taxon>
        <taxon>Actinomycetes</taxon>
        <taxon>Pseudonocardiales</taxon>
        <taxon>Pseudonocardiaceae</taxon>
        <taxon>Amycolatopsis</taxon>
    </lineage>
</organism>